<evidence type="ECO:0000313" key="2">
    <source>
        <dbReference type="EMBL" id="KFX45229.1"/>
    </source>
</evidence>
<evidence type="ECO:0000256" key="1">
    <source>
        <dbReference type="SAM" id="Phobius"/>
    </source>
</evidence>
<name>A0A093V5H5_TALMA</name>
<dbReference type="HOGENOM" id="CLU_977203_0_0_1"/>
<feature type="transmembrane region" description="Helical" evidence="1">
    <location>
        <begin position="132"/>
        <end position="156"/>
    </location>
</feature>
<organism evidence="2">
    <name type="scientific">Talaromyces marneffei PM1</name>
    <dbReference type="NCBI Taxonomy" id="1077442"/>
    <lineage>
        <taxon>Eukaryota</taxon>
        <taxon>Fungi</taxon>
        <taxon>Dikarya</taxon>
        <taxon>Ascomycota</taxon>
        <taxon>Pezizomycotina</taxon>
        <taxon>Eurotiomycetes</taxon>
        <taxon>Eurotiomycetidae</taxon>
        <taxon>Eurotiales</taxon>
        <taxon>Trichocomaceae</taxon>
        <taxon>Talaromyces</taxon>
        <taxon>Talaromyces sect. Talaromyces</taxon>
    </lineage>
</organism>
<dbReference type="EMBL" id="JPOX01000024">
    <property type="protein sequence ID" value="KFX45229.1"/>
    <property type="molecule type" value="Genomic_DNA"/>
</dbReference>
<gene>
    <name evidence="2" type="ORF">GQ26_0240840</name>
</gene>
<dbReference type="AlphaFoldDB" id="A0A093V5H5"/>
<keyword evidence="1" id="KW-0472">Membrane</keyword>
<reference evidence="2" key="1">
    <citation type="journal article" date="2014" name="PLoS Genet.">
        <title>Signature Gene Expression Reveals Novel Clues to the Molecular Mechanisms of Dimorphic Transition in Penicillium marneffei.</title>
        <authorList>
            <person name="Yang E."/>
            <person name="Wang G."/>
            <person name="Cai J."/>
            <person name="Woo P.C."/>
            <person name="Lau S.K."/>
            <person name="Yuen K.-Y."/>
            <person name="Chow W.-N."/>
            <person name="Lin X."/>
        </authorList>
    </citation>
    <scope>NUCLEOTIDE SEQUENCE [LARGE SCALE GENOMIC DNA]</scope>
    <source>
        <strain evidence="2">PM1</strain>
    </source>
</reference>
<comment type="caution">
    <text evidence="2">The sequence shown here is derived from an EMBL/GenBank/DDBJ whole genome shotgun (WGS) entry which is preliminary data.</text>
</comment>
<keyword evidence="1" id="KW-1133">Transmembrane helix</keyword>
<keyword evidence="1" id="KW-0812">Transmembrane</keyword>
<feature type="transmembrane region" description="Helical" evidence="1">
    <location>
        <begin position="218"/>
        <end position="238"/>
    </location>
</feature>
<sequence>MCTNTSRPQNLTIYEKGRRKEKMFRKKFLYIPFTILLITATVQLALVSRMVAFLHIQKTEIGTYHILSNITTTDTAQTGGDFHLHVLPEKLSLNQGHVTNGAAGYGVVISIASLVACVFLRRDTYQQRHKSILLTLTIAVSLLVLFNLAALVYVFAVTYLTIENKINIGIARAAASAGPGVGYSIDSWTPETWYQALLLLPLESSTHSTLSAAAQEMVAWRVWIILYQIVGAVVVGWMGMAYLREWKRVCGCGCGFASGTGSGSGRVASEEAVTYRIGYAEGGRK</sequence>
<accession>A0A093V5H5</accession>
<proteinExistence type="predicted"/>
<dbReference type="eggNOG" id="ENOG502STMW">
    <property type="taxonomic scope" value="Eukaryota"/>
</dbReference>
<feature type="transmembrane region" description="Helical" evidence="1">
    <location>
        <begin position="102"/>
        <end position="120"/>
    </location>
</feature>
<protein>
    <submittedName>
        <fullName evidence="2">Uncharacterized protein</fullName>
    </submittedName>
</protein>
<feature type="transmembrane region" description="Helical" evidence="1">
    <location>
        <begin position="28"/>
        <end position="46"/>
    </location>
</feature>